<dbReference type="InterPro" id="IPR050738">
    <property type="entry name" value="Sulfatase"/>
</dbReference>
<dbReference type="InterPro" id="IPR024607">
    <property type="entry name" value="Sulfatase_CS"/>
</dbReference>
<keyword evidence="2" id="KW-0479">Metal-binding</keyword>
<evidence type="ECO:0000256" key="3">
    <source>
        <dbReference type="ARBA" id="ARBA00022801"/>
    </source>
</evidence>
<feature type="signal peptide" evidence="5">
    <location>
        <begin position="1"/>
        <end position="20"/>
    </location>
</feature>
<dbReference type="Gene3D" id="3.30.1120.10">
    <property type="match status" value="1"/>
</dbReference>
<evidence type="ECO:0000256" key="2">
    <source>
        <dbReference type="ARBA" id="ARBA00022723"/>
    </source>
</evidence>
<evidence type="ECO:0000256" key="1">
    <source>
        <dbReference type="ARBA" id="ARBA00008779"/>
    </source>
</evidence>
<evidence type="ECO:0000256" key="5">
    <source>
        <dbReference type="SAM" id="SignalP"/>
    </source>
</evidence>
<dbReference type="Proteomes" id="UP001139344">
    <property type="component" value="Unassembled WGS sequence"/>
</dbReference>
<dbReference type="RefSeq" id="WP_240099914.1">
    <property type="nucleotide sequence ID" value="NZ_JAJSON010000025.1"/>
</dbReference>
<dbReference type="Pfam" id="PF00884">
    <property type="entry name" value="Sulfatase"/>
    <property type="match status" value="1"/>
</dbReference>
<evidence type="ECO:0000313" key="8">
    <source>
        <dbReference type="Proteomes" id="UP001139344"/>
    </source>
</evidence>
<dbReference type="GO" id="GO:0004065">
    <property type="term" value="F:arylsulfatase activity"/>
    <property type="evidence" value="ECO:0007669"/>
    <property type="project" value="TreeGrafter"/>
</dbReference>
<feature type="domain" description="Sulfatase N-terminal" evidence="6">
    <location>
        <begin position="31"/>
        <end position="351"/>
    </location>
</feature>
<sequence>MRLKSIFCLPLFIFVLNVFSQEVSKGDFKKPNILFLLADDLGYAELGSYGQQMIQTPVLDDLAANGMRFTNFYAGSAVCAPSRAVLLTGKSISYSTVRGNKGIYAQNQWKRVPLNKDELSLGELLQKACYQTGFIGKWHLGVPEDVNTWAYNRGFAFAIQEQWGTGKYGRTFTKNMEYINGIKDSIYYKIDNYNSKDEFRTDLALEYLERIDTNKPFFLFMSFRAPHAHEYQIGNKELYSNKDWPEEERKHAAKITLLDKQIGRLLEKLDDLGKLDNTLIIFTSDNGPHNVKHNYEFFDSNGNLKGFKRDLYEGGIRVPFIAYWKGKIKAGAVSDHVGSFQDIMPTLAQVARIEIPEQTNGISILPELIGKSQPEHDYLNFEIQLIKNKNRSKSDIFRQSVRIGDLKAVRYGIHSEIEIFDLKKDISETYDIASEHPKIVEKAEKIFREDRSENKYFPYGGLEKE</sequence>
<dbReference type="InterPro" id="IPR017850">
    <property type="entry name" value="Alkaline_phosphatase_core_sf"/>
</dbReference>
<evidence type="ECO:0000256" key="4">
    <source>
        <dbReference type="ARBA" id="ARBA00022837"/>
    </source>
</evidence>
<name>A0A9X2A6Q8_9FLAO</name>
<keyword evidence="5" id="KW-0732">Signal</keyword>
<comment type="similarity">
    <text evidence="1">Belongs to the sulfatase family.</text>
</comment>
<organism evidence="7 8">
    <name type="scientific">Christiangramia crocea</name>
    <dbReference type="NCBI Taxonomy" id="2904124"/>
    <lineage>
        <taxon>Bacteria</taxon>
        <taxon>Pseudomonadati</taxon>
        <taxon>Bacteroidota</taxon>
        <taxon>Flavobacteriia</taxon>
        <taxon>Flavobacteriales</taxon>
        <taxon>Flavobacteriaceae</taxon>
        <taxon>Christiangramia</taxon>
    </lineage>
</organism>
<gene>
    <name evidence="7" type="ORF">LU635_12965</name>
</gene>
<dbReference type="InterPro" id="IPR000917">
    <property type="entry name" value="Sulfatase_N"/>
</dbReference>
<dbReference type="GO" id="GO:0046872">
    <property type="term" value="F:metal ion binding"/>
    <property type="evidence" value="ECO:0007669"/>
    <property type="project" value="UniProtKB-KW"/>
</dbReference>
<comment type="caution">
    <text evidence="7">The sequence shown here is derived from an EMBL/GenBank/DDBJ whole genome shotgun (WGS) entry which is preliminary data.</text>
</comment>
<keyword evidence="3 7" id="KW-0378">Hydrolase</keyword>
<dbReference type="PROSITE" id="PS00523">
    <property type="entry name" value="SULFATASE_1"/>
    <property type="match status" value="1"/>
</dbReference>
<dbReference type="Gene3D" id="3.40.720.10">
    <property type="entry name" value="Alkaline Phosphatase, subunit A"/>
    <property type="match status" value="1"/>
</dbReference>
<dbReference type="PANTHER" id="PTHR42693">
    <property type="entry name" value="ARYLSULFATASE FAMILY MEMBER"/>
    <property type="match status" value="1"/>
</dbReference>
<dbReference type="PANTHER" id="PTHR42693:SF53">
    <property type="entry name" value="ENDO-4-O-SULFATASE"/>
    <property type="match status" value="1"/>
</dbReference>
<reference evidence="7" key="1">
    <citation type="submission" date="2021-12" db="EMBL/GenBank/DDBJ databases">
        <title>Description of Gramella crocea sp. nov., a new bacterium isolated from activated sludge.</title>
        <authorList>
            <person name="Zhang X."/>
        </authorList>
    </citation>
    <scope>NUCLEOTIDE SEQUENCE</scope>
    <source>
        <strain evidence="7">YB25</strain>
    </source>
</reference>
<evidence type="ECO:0000259" key="6">
    <source>
        <dbReference type="Pfam" id="PF00884"/>
    </source>
</evidence>
<dbReference type="EMBL" id="JAJSON010000025">
    <property type="protein sequence ID" value="MCG9972554.1"/>
    <property type="molecule type" value="Genomic_DNA"/>
</dbReference>
<protein>
    <submittedName>
        <fullName evidence="7">Sulfatase-like hydrolase/transferase</fullName>
    </submittedName>
</protein>
<keyword evidence="4" id="KW-0106">Calcium</keyword>
<accession>A0A9X2A6Q8</accession>
<dbReference type="AlphaFoldDB" id="A0A9X2A6Q8"/>
<keyword evidence="8" id="KW-1185">Reference proteome</keyword>
<dbReference type="SUPFAM" id="SSF53649">
    <property type="entry name" value="Alkaline phosphatase-like"/>
    <property type="match status" value="1"/>
</dbReference>
<feature type="chain" id="PRO_5040856728" evidence="5">
    <location>
        <begin position="21"/>
        <end position="465"/>
    </location>
</feature>
<evidence type="ECO:0000313" key="7">
    <source>
        <dbReference type="EMBL" id="MCG9972554.1"/>
    </source>
</evidence>
<proteinExistence type="inferred from homology"/>